<evidence type="ECO:0000259" key="1">
    <source>
        <dbReference type="Pfam" id="PF18407"/>
    </source>
</evidence>
<gene>
    <name evidence="2" type="ORF">H0H10_21135</name>
</gene>
<reference evidence="2" key="2">
    <citation type="submission" date="2020-09" db="EMBL/GenBank/DDBJ databases">
        <authorList>
            <person name="Luo X."/>
        </authorList>
    </citation>
    <scope>NUCLEOTIDE SEQUENCE</scope>
    <source>
        <strain evidence="2">TRM S81-3</strain>
    </source>
</reference>
<sequence length="326" mass="33804">MAGHHDAALLDLDGVVHVGRRAVPHAVEVLRQLAGLGTPVVYVTNSSLLGPGEMARRLRRLEVPAAEGDVVDSAQAAARLAVERCGQRARVMVVGGTALHRALRERELRPVRSARAEPAGVVQGFAPSVSWRQLAEAGYAVALGIPWIVTNTDLTAPTERGTAPGNGALVAAVRAATGATPLVAGKPSAALLTEAARRVGAVRPIVVGDSLDTDIEGAHRAGYDSLLVLTGRTGPAGLLEAPPQRRPTHLGADLRALLAPPRIAERRGDGWACGAWQAWVERNRVELRGHGDPCDGLRAACAAAWSAPGPVDTTAVVAALGEAFSP</sequence>
<dbReference type="PANTHER" id="PTHR19288:SF95">
    <property type="entry name" value="D-GLYCEROL 3-PHOSPHATE PHOSPHATASE"/>
    <property type="match status" value="1"/>
</dbReference>
<comment type="caution">
    <text evidence="2">The sequence shown here is derived from an EMBL/GenBank/DDBJ whole genome shotgun (WGS) entry which is preliminary data.</text>
</comment>
<dbReference type="AlphaFoldDB" id="A0A926L5U3"/>
<dbReference type="EMBL" id="JACVQF010000200">
    <property type="protein sequence ID" value="MBD0421624.1"/>
    <property type="molecule type" value="Genomic_DNA"/>
</dbReference>
<dbReference type="Pfam" id="PF13344">
    <property type="entry name" value="Hydrolase_6"/>
    <property type="match status" value="1"/>
</dbReference>
<keyword evidence="3" id="KW-1185">Reference proteome</keyword>
<dbReference type="Proteomes" id="UP000621210">
    <property type="component" value="Unassembled WGS sequence"/>
</dbReference>
<dbReference type="GO" id="GO:0016791">
    <property type="term" value="F:phosphatase activity"/>
    <property type="evidence" value="ECO:0007669"/>
    <property type="project" value="TreeGrafter"/>
</dbReference>
<protein>
    <submittedName>
        <fullName evidence="2">HAD-IIA family hydrolase</fullName>
    </submittedName>
</protein>
<proteinExistence type="predicted"/>
<dbReference type="GO" id="GO:0005737">
    <property type="term" value="C:cytoplasm"/>
    <property type="evidence" value="ECO:0007669"/>
    <property type="project" value="TreeGrafter"/>
</dbReference>
<organism evidence="2 3">
    <name type="scientific">Streptomyces griseicoloratus</name>
    <dbReference type="NCBI Taxonomy" id="2752516"/>
    <lineage>
        <taxon>Bacteria</taxon>
        <taxon>Bacillati</taxon>
        <taxon>Actinomycetota</taxon>
        <taxon>Actinomycetes</taxon>
        <taxon>Kitasatosporales</taxon>
        <taxon>Streptomycetaceae</taxon>
        <taxon>Streptomyces</taxon>
    </lineage>
</organism>
<keyword evidence="2" id="KW-0378">Hydrolase</keyword>
<accession>A0A926L5U3</accession>
<dbReference type="InterPro" id="IPR041065">
    <property type="entry name" value="GNAT-like"/>
</dbReference>
<evidence type="ECO:0000313" key="3">
    <source>
        <dbReference type="Proteomes" id="UP000621210"/>
    </source>
</evidence>
<dbReference type="NCBIfam" id="TIGR01460">
    <property type="entry name" value="HAD-SF-IIA"/>
    <property type="match status" value="1"/>
</dbReference>
<dbReference type="Pfam" id="PF18407">
    <property type="entry name" value="GNAT_like"/>
    <property type="match status" value="1"/>
</dbReference>
<evidence type="ECO:0000313" key="2">
    <source>
        <dbReference type="EMBL" id="MBD0421624.1"/>
    </source>
</evidence>
<dbReference type="PANTHER" id="PTHR19288">
    <property type="entry name" value="4-NITROPHENYLPHOSPHATASE-RELATED"/>
    <property type="match status" value="1"/>
</dbReference>
<dbReference type="InterPro" id="IPR036412">
    <property type="entry name" value="HAD-like_sf"/>
</dbReference>
<name>A0A926L5U3_9ACTN</name>
<dbReference type="InterPro" id="IPR023214">
    <property type="entry name" value="HAD_sf"/>
</dbReference>
<feature type="domain" description="GCN5-related N-acetyltransferase-like" evidence="1">
    <location>
        <begin position="273"/>
        <end position="319"/>
    </location>
</feature>
<reference evidence="2" key="1">
    <citation type="submission" date="2020-09" db="EMBL/GenBank/DDBJ databases">
        <title>Streptomyces grisecoloratus sp. nov., isolated from cotton soil.</title>
        <authorList>
            <person name="Xing L."/>
        </authorList>
    </citation>
    <scope>NUCLEOTIDE SEQUENCE</scope>
    <source>
        <strain evidence="2">TRM S81-3</strain>
    </source>
</reference>
<dbReference type="SUPFAM" id="SSF56784">
    <property type="entry name" value="HAD-like"/>
    <property type="match status" value="1"/>
</dbReference>
<dbReference type="Pfam" id="PF13242">
    <property type="entry name" value="Hydrolase_like"/>
    <property type="match status" value="1"/>
</dbReference>
<dbReference type="InterPro" id="IPR006357">
    <property type="entry name" value="HAD-SF_hydro_IIA"/>
</dbReference>
<dbReference type="Gene3D" id="3.40.50.1000">
    <property type="entry name" value="HAD superfamily/HAD-like"/>
    <property type="match status" value="2"/>
</dbReference>